<gene>
    <name evidence="1" type="ORF">Ccrd_021047</name>
</gene>
<dbReference type="AlphaFoldDB" id="A0A103Y1A9"/>
<name>A0A103Y1A9_CYNCS</name>
<accession>A0A103Y1A9</accession>
<keyword evidence="2" id="KW-1185">Reference proteome</keyword>
<proteinExistence type="predicted"/>
<comment type="caution">
    <text evidence="1">The sequence shown here is derived from an EMBL/GenBank/DDBJ whole genome shotgun (WGS) entry which is preliminary data.</text>
</comment>
<evidence type="ECO:0000313" key="1">
    <source>
        <dbReference type="EMBL" id="KVI00697.1"/>
    </source>
</evidence>
<reference evidence="1 2" key="1">
    <citation type="journal article" date="2016" name="Sci. Rep.">
        <title>The genome sequence of the outbreeding globe artichoke constructed de novo incorporating a phase-aware low-pass sequencing strategy of F1 progeny.</title>
        <authorList>
            <person name="Scaglione D."/>
            <person name="Reyes-Chin-Wo S."/>
            <person name="Acquadro A."/>
            <person name="Froenicke L."/>
            <person name="Portis E."/>
            <person name="Beitel C."/>
            <person name="Tirone M."/>
            <person name="Mauro R."/>
            <person name="Lo Monaco A."/>
            <person name="Mauromicale G."/>
            <person name="Faccioli P."/>
            <person name="Cattivelli L."/>
            <person name="Rieseberg L."/>
            <person name="Michelmore R."/>
            <person name="Lanteri S."/>
        </authorList>
    </citation>
    <scope>NUCLEOTIDE SEQUENCE [LARGE SCALE GENOMIC DNA]</scope>
    <source>
        <strain evidence="1">2C</strain>
    </source>
</reference>
<evidence type="ECO:0000313" key="2">
    <source>
        <dbReference type="Proteomes" id="UP000243975"/>
    </source>
</evidence>
<dbReference type="Gramene" id="KVI00697">
    <property type="protein sequence ID" value="KVI00697"/>
    <property type="gene ID" value="Ccrd_021047"/>
</dbReference>
<dbReference type="EMBL" id="LEKV01003350">
    <property type="protein sequence ID" value="KVI00697.1"/>
    <property type="molecule type" value="Genomic_DNA"/>
</dbReference>
<sequence length="112" mass="12347">MDSVTTSVFIAFRKVLHLTIHVASAPHILQDVGAIPCHSWNRLYGSYTINEGKMLPDIIPPNQMALGSNSDECLGMGSLILKWMLEKVANAHQENIKQRVAVFSASVSMLKI</sequence>
<dbReference type="Proteomes" id="UP000243975">
    <property type="component" value="Unassembled WGS sequence"/>
</dbReference>
<organism evidence="1 2">
    <name type="scientific">Cynara cardunculus var. scolymus</name>
    <name type="common">Globe artichoke</name>
    <name type="synonym">Cynara scolymus</name>
    <dbReference type="NCBI Taxonomy" id="59895"/>
    <lineage>
        <taxon>Eukaryota</taxon>
        <taxon>Viridiplantae</taxon>
        <taxon>Streptophyta</taxon>
        <taxon>Embryophyta</taxon>
        <taxon>Tracheophyta</taxon>
        <taxon>Spermatophyta</taxon>
        <taxon>Magnoliopsida</taxon>
        <taxon>eudicotyledons</taxon>
        <taxon>Gunneridae</taxon>
        <taxon>Pentapetalae</taxon>
        <taxon>asterids</taxon>
        <taxon>campanulids</taxon>
        <taxon>Asterales</taxon>
        <taxon>Asteraceae</taxon>
        <taxon>Carduoideae</taxon>
        <taxon>Cardueae</taxon>
        <taxon>Carduinae</taxon>
        <taxon>Cynara</taxon>
    </lineage>
</organism>
<protein>
    <submittedName>
        <fullName evidence="1">Uncharacterized protein</fullName>
    </submittedName>
</protein>